<evidence type="ECO:0000313" key="2">
    <source>
        <dbReference type="EMBL" id="CAA6807123.1"/>
    </source>
</evidence>
<proteinExistence type="predicted"/>
<gene>
    <name evidence="2" type="ORF">HELGO_WM13007</name>
</gene>
<keyword evidence="1" id="KW-0732">Signal</keyword>
<protein>
    <submittedName>
        <fullName evidence="2">Uncharacterized protein</fullName>
    </submittedName>
</protein>
<evidence type="ECO:0000256" key="1">
    <source>
        <dbReference type="SAM" id="SignalP"/>
    </source>
</evidence>
<dbReference type="PROSITE" id="PS51257">
    <property type="entry name" value="PROKAR_LIPOPROTEIN"/>
    <property type="match status" value="1"/>
</dbReference>
<name>A0A6S6SB68_9BACT</name>
<accession>A0A6S6SB68</accession>
<feature type="signal peptide" evidence="1">
    <location>
        <begin position="1"/>
        <end position="23"/>
    </location>
</feature>
<sequence>MYSKKIWITVFLATALLSITACTKQTTNQTEYPDDVTKPKLSQYELNVIADKIYQNETSGNPKHLMFWSKNETFPSIGIGHFIWYPKGQPKIFDETFPAMIDYYVAHKVEIPAWLHHARKTGAPWANRASFERARADNEFQQLKTLLLNTKALQTQFFFDRLHASIPEIIKYIAPQYRQHIVNNYNALAASKGGWYPLIDYINFKGKGIKATERYNNQGWGLLQVLQNMKPVKAGPFALMEFSRSAKQILERRVRNSSPEKNEVRWMEGWTKRTNGYAVPIL</sequence>
<reference evidence="2" key="1">
    <citation type="submission" date="2020-01" db="EMBL/GenBank/DDBJ databases">
        <authorList>
            <person name="Meier V. D."/>
            <person name="Meier V D."/>
        </authorList>
    </citation>
    <scope>NUCLEOTIDE SEQUENCE</scope>
    <source>
        <strain evidence="2">HLG_WM_MAG_05</strain>
    </source>
</reference>
<organism evidence="2">
    <name type="scientific">uncultured Sulfurovum sp</name>
    <dbReference type="NCBI Taxonomy" id="269237"/>
    <lineage>
        <taxon>Bacteria</taxon>
        <taxon>Pseudomonadati</taxon>
        <taxon>Campylobacterota</taxon>
        <taxon>Epsilonproteobacteria</taxon>
        <taxon>Campylobacterales</taxon>
        <taxon>Sulfurovaceae</taxon>
        <taxon>Sulfurovum</taxon>
        <taxon>environmental samples</taxon>
    </lineage>
</organism>
<dbReference type="EMBL" id="CACVAU010000025">
    <property type="protein sequence ID" value="CAA6807123.1"/>
    <property type="molecule type" value="Genomic_DNA"/>
</dbReference>
<dbReference type="AlphaFoldDB" id="A0A6S6SB68"/>
<feature type="chain" id="PRO_5027953060" evidence="1">
    <location>
        <begin position="24"/>
        <end position="282"/>
    </location>
</feature>